<comment type="function">
    <text evidence="2 5">Catalyzes the epimerization of the C3' and C5'positions of dTDP-6-deoxy-D-xylo-4-hexulose, forming dTDP-6-deoxy-L-lyxo-4-hexulose.</text>
</comment>
<comment type="similarity">
    <text evidence="5">Belongs to the dTDP-4-dehydrorhamnose 3,5-epimerase family.</text>
</comment>
<evidence type="ECO:0000256" key="4">
    <source>
        <dbReference type="ARBA" id="ARBA00019595"/>
    </source>
</evidence>
<gene>
    <name evidence="6" type="primary">rfbC</name>
    <name evidence="6" type="ORF">GETHOR_28200</name>
</gene>
<comment type="pathway">
    <text evidence="5">Carbohydrate biosynthesis; dTDP-L-rhamnose biosynthesis.</text>
</comment>
<dbReference type="NCBIfam" id="TIGR01221">
    <property type="entry name" value="rmlC"/>
    <property type="match status" value="1"/>
</dbReference>
<dbReference type="Proteomes" id="UP001242010">
    <property type="component" value="Chromosome"/>
</dbReference>
<dbReference type="PANTHER" id="PTHR21047:SF2">
    <property type="entry name" value="THYMIDINE DIPHOSPHO-4-KETO-RHAMNOSE 3,5-EPIMERASE"/>
    <property type="match status" value="1"/>
</dbReference>
<comment type="catalytic activity">
    <reaction evidence="1 5">
        <text>dTDP-4-dehydro-6-deoxy-alpha-D-glucose = dTDP-4-dehydro-beta-L-rhamnose</text>
        <dbReference type="Rhea" id="RHEA:16969"/>
        <dbReference type="ChEBI" id="CHEBI:57649"/>
        <dbReference type="ChEBI" id="CHEBI:62830"/>
        <dbReference type="EC" id="5.1.3.13"/>
    </reaction>
</comment>
<protein>
    <recommendedName>
        <fullName evidence="4 5">dTDP-4-dehydrorhamnose 3,5-epimerase</fullName>
        <ecNumber evidence="3 5">5.1.3.13</ecNumber>
    </recommendedName>
    <alternativeName>
        <fullName evidence="5">Thymidine diphospho-4-keto-rhamnose 3,5-epimerase</fullName>
    </alternativeName>
</protein>
<evidence type="ECO:0000256" key="3">
    <source>
        <dbReference type="ARBA" id="ARBA00012098"/>
    </source>
</evidence>
<proteinExistence type="inferred from homology"/>
<dbReference type="InterPro" id="IPR014710">
    <property type="entry name" value="RmlC-like_jellyroll"/>
</dbReference>
<evidence type="ECO:0000313" key="6">
    <source>
        <dbReference type="EMBL" id="BDU70719.1"/>
    </source>
</evidence>
<dbReference type="Gene3D" id="2.60.120.10">
    <property type="entry name" value="Jelly Rolls"/>
    <property type="match status" value="1"/>
</dbReference>
<name>A0ABM8DUG2_9BACT</name>
<dbReference type="RefSeq" id="WP_286354418.1">
    <property type="nucleotide sequence ID" value="NZ_AP027079.1"/>
</dbReference>
<dbReference type="PANTHER" id="PTHR21047">
    <property type="entry name" value="DTDP-6-DEOXY-D-GLUCOSE-3,5 EPIMERASE"/>
    <property type="match status" value="1"/>
</dbReference>
<evidence type="ECO:0000256" key="5">
    <source>
        <dbReference type="RuleBase" id="RU364069"/>
    </source>
</evidence>
<dbReference type="CDD" id="cd00438">
    <property type="entry name" value="cupin_RmlC"/>
    <property type="match status" value="1"/>
</dbReference>
<keyword evidence="7" id="KW-1185">Reference proteome</keyword>
<evidence type="ECO:0000313" key="7">
    <source>
        <dbReference type="Proteomes" id="UP001242010"/>
    </source>
</evidence>
<dbReference type="SUPFAM" id="SSF51182">
    <property type="entry name" value="RmlC-like cupins"/>
    <property type="match status" value="1"/>
</dbReference>
<dbReference type="InterPro" id="IPR000888">
    <property type="entry name" value="RmlC-like"/>
</dbReference>
<dbReference type="Pfam" id="PF00908">
    <property type="entry name" value="dTDP_sugar_isom"/>
    <property type="match status" value="1"/>
</dbReference>
<dbReference type="EC" id="5.1.3.13" evidence="3 5"/>
<evidence type="ECO:0000256" key="2">
    <source>
        <dbReference type="ARBA" id="ARBA00001997"/>
    </source>
</evidence>
<dbReference type="EMBL" id="AP027079">
    <property type="protein sequence ID" value="BDU70719.1"/>
    <property type="molecule type" value="Genomic_DNA"/>
</dbReference>
<comment type="subunit">
    <text evidence="5">Homodimer.</text>
</comment>
<evidence type="ECO:0000256" key="1">
    <source>
        <dbReference type="ARBA" id="ARBA00001298"/>
    </source>
</evidence>
<accession>A0ABM8DUG2</accession>
<keyword evidence="5" id="KW-0413">Isomerase</keyword>
<dbReference type="InterPro" id="IPR011051">
    <property type="entry name" value="RmlC_Cupin_sf"/>
</dbReference>
<organism evidence="6 7">
    <name type="scientific">Geothrix oryzae</name>
    <dbReference type="NCBI Taxonomy" id="2927975"/>
    <lineage>
        <taxon>Bacteria</taxon>
        <taxon>Pseudomonadati</taxon>
        <taxon>Acidobacteriota</taxon>
        <taxon>Holophagae</taxon>
        <taxon>Holophagales</taxon>
        <taxon>Holophagaceae</taxon>
        <taxon>Geothrix</taxon>
    </lineage>
</organism>
<sequence length="190" mass="21896">MNFLETPIPGAMVIEADRYEDDRGFFARVYCEQAFRLAGLPVIWPQSSSVWNRRKGTLRGLHFQDAPHQEAKLVRCAVGRIFDVIVDLRPGSPTYRKWWGVELSRENMRTLFVPMGLAHGYQTLADDTEIHYMISALHVPGAARGIRWDDPELGIPWPQENPVLSERDRIWPDLGTWHAGKLRAKEEHHD</sequence>
<reference evidence="7" key="1">
    <citation type="journal article" date="2023" name="Int. J. Syst. Evol. Microbiol.">
        <title>Mesoterricola silvestris gen. nov., sp. nov., Mesoterricola sediminis sp. nov., Geothrix oryzae sp. nov., Geothrix edaphica sp. nov., Geothrix rubra sp. nov., and Geothrix limicola sp. nov., six novel members of Acidobacteriota isolated from soils.</title>
        <authorList>
            <person name="Itoh H."/>
            <person name="Sugisawa Y."/>
            <person name="Mise K."/>
            <person name="Xu Z."/>
            <person name="Kuniyasu M."/>
            <person name="Ushijima N."/>
            <person name="Kawano K."/>
            <person name="Kobayashi E."/>
            <person name="Shiratori Y."/>
            <person name="Masuda Y."/>
            <person name="Senoo K."/>
        </authorList>
    </citation>
    <scope>NUCLEOTIDE SEQUENCE [LARGE SCALE GENOMIC DNA]</scope>
    <source>
        <strain evidence="7">Red222</strain>
    </source>
</reference>